<proteinExistence type="predicted"/>
<evidence type="ECO:0000313" key="2">
    <source>
        <dbReference type="Proteomes" id="UP001243330"/>
    </source>
</evidence>
<keyword evidence="2" id="KW-1185">Reference proteome</keyword>
<dbReference type="Proteomes" id="UP001243330">
    <property type="component" value="Unassembled WGS sequence"/>
</dbReference>
<organism evidence="1 2">
    <name type="scientific">Colletotrichum chrysophilum</name>
    <dbReference type="NCBI Taxonomy" id="1836956"/>
    <lineage>
        <taxon>Eukaryota</taxon>
        <taxon>Fungi</taxon>
        <taxon>Dikarya</taxon>
        <taxon>Ascomycota</taxon>
        <taxon>Pezizomycotina</taxon>
        <taxon>Sordariomycetes</taxon>
        <taxon>Hypocreomycetidae</taxon>
        <taxon>Glomerellales</taxon>
        <taxon>Glomerellaceae</taxon>
        <taxon>Colletotrichum</taxon>
        <taxon>Colletotrichum gloeosporioides species complex</taxon>
    </lineage>
</organism>
<evidence type="ECO:0000313" key="1">
    <source>
        <dbReference type="EMBL" id="KAK1850851.1"/>
    </source>
</evidence>
<name>A0AAD9AME2_9PEZI</name>
<dbReference type="AlphaFoldDB" id="A0AAD9AME2"/>
<protein>
    <submittedName>
        <fullName evidence="1">Uncharacterized protein</fullName>
    </submittedName>
</protein>
<reference evidence="1" key="1">
    <citation type="submission" date="2023-01" db="EMBL/GenBank/DDBJ databases">
        <title>Colletotrichum chrysophilum M932 genome sequence.</title>
        <authorList>
            <person name="Baroncelli R."/>
        </authorList>
    </citation>
    <scope>NUCLEOTIDE SEQUENCE</scope>
    <source>
        <strain evidence="1">M932</strain>
    </source>
</reference>
<dbReference type="EMBL" id="JAQOWY010000109">
    <property type="protein sequence ID" value="KAK1850851.1"/>
    <property type="molecule type" value="Genomic_DNA"/>
</dbReference>
<sequence length="117" mass="13564">MSSSSFRIPRPTRTLQQASSLPHVQVCYCLYRDRYLFDHGSPLLPRGLRIRLILQHLETAIWHKWYSSIRTQTYRSCELSEASVVYGSTSTNGEANLNGREEPRHITLYTAVYKMSL</sequence>
<accession>A0AAD9AME2</accession>
<comment type="caution">
    <text evidence="1">The sequence shown here is derived from an EMBL/GenBank/DDBJ whole genome shotgun (WGS) entry which is preliminary data.</text>
</comment>
<gene>
    <name evidence="1" type="ORF">CCHR01_06508</name>
</gene>